<dbReference type="OrthoDB" id="1431247at2759"/>
<evidence type="ECO:0000256" key="1">
    <source>
        <dbReference type="ARBA" id="ARBA00023016"/>
    </source>
</evidence>
<dbReference type="Pfam" id="PF00011">
    <property type="entry name" value="HSP20"/>
    <property type="match status" value="1"/>
</dbReference>
<dbReference type="PROSITE" id="PS01031">
    <property type="entry name" value="SHSP"/>
    <property type="match status" value="1"/>
</dbReference>
<comment type="similarity">
    <text evidence="2 3">Belongs to the small heat shock protein (HSP20) family.</text>
</comment>
<dbReference type="Gene3D" id="2.60.40.790">
    <property type="match status" value="1"/>
</dbReference>
<dbReference type="STRING" id="93759.A0A1R3JPJ8"/>
<dbReference type="SUPFAM" id="SSF49764">
    <property type="entry name" value="HSP20-like chaperones"/>
    <property type="match status" value="1"/>
</dbReference>
<gene>
    <name evidence="6" type="ORF">COLO4_15101</name>
</gene>
<dbReference type="InterPro" id="IPR002068">
    <property type="entry name" value="A-crystallin/Hsp20_dom"/>
</dbReference>
<evidence type="ECO:0000313" key="6">
    <source>
        <dbReference type="EMBL" id="OMO96779.1"/>
    </source>
</evidence>
<comment type="caution">
    <text evidence="6">The sequence shown here is derived from an EMBL/GenBank/DDBJ whole genome shotgun (WGS) entry which is preliminary data.</text>
</comment>
<evidence type="ECO:0000256" key="2">
    <source>
        <dbReference type="PROSITE-ProRule" id="PRU00285"/>
    </source>
</evidence>
<reference evidence="7" key="1">
    <citation type="submission" date="2013-09" db="EMBL/GenBank/DDBJ databases">
        <title>Corchorus olitorius genome sequencing.</title>
        <authorList>
            <person name="Alam M."/>
            <person name="Haque M.S."/>
            <person name="Islam M.S."/>
            <person name="Emdad E.M."/>
            <person name="Islam M.M."/>
            <person name="Ahmed B."/>
            <person name="Halim A."/>
            <person name="Hossen Q.M.M."/>
            <person name="Hossain M.Z."/>
            <person name="Ahmed R."/>
            <person name="Khan M.M."/>
            <person name="Islam R."/>
            <person name="Rashid M.M."/>
            <person name="Khan S.A."/>
            <person name="Rahman M.S."/>
            <person name="Alam M."/>
            <person name="Yahiya A.S."/>
            <person name="Khan M.S."/>
            <person name="Azam M.S."/>
            <person name="Haque T."/>
            <person name="Lashkar M.Z.H."/>
            <person name="Akhand A.I."/>
            <person name="Morshed G."/>
            <person name="Roy S."/>
            <person name="Uddin K.S."/>
            <person name="Rabeya T."/>
            <person name="Hossain A.S."/>
            <person name="Chowdhury A."/>
            <person name="Snigdha A.R."/>
            <person name="Mortoza M.S."/>
            <person name="Matin S.A."/>
            <person name="Hoque S.M.E."/>
            <person name="Islam M.K."/>
            <person name="Roy D.K."/>
            <person name="Haider R."/>
            <person name="Moosa M.M."/>
            <person name="Elias S.M."/>
            <person name="Hasan A.M."/>
            <person name="Jahan S."/>
            <person name="Shafiuddin M."/>
            <person name="Mahmood N."/>
            <person name="Shommy N.S."/>
        </authorList>
    </citation>
    <scope>NUCLEOTIDE SEQUENCE [LARGE SCALE GENOMIC DNA]</scope>
    <source>
        <strain evidence="7">cv. O-4</strain>
    </source>
</reference>
<keyword evidence="7" id="KW-1185">Reference proteome</keyword>
<dbReference type="InterPro" id="IPR008978">
    <property type="entry name" value="HSP20-like_chaperone"/>
</dbReference>
<feature type="region of interest" description="Disordered" evidence="4">
    <location>
        <begin position="1"/>
        <end position="159"/>
    </location>
</feature>
<feature type="compositionally biased region" description="Low complexity" evidence="4">
    <location>
        <begin position="70"/>
        <end position="89"/>
    </location>
</feature>
<proteinExistence type="inferred from homology"/>
<protein>
    <recommendedName>
        <fullName evidence="5">SHSP domain-containing protein</fullName>
    </recommendedName>
</protein>
<name>A0A1R3JPJ8_9ROSI</name>
<evidence type="ECO:0000313" key="7">
    <source>
        <dbReference type="Proteomes" id="UP000187203"/>
    </source>
</evidence>
<feature type="compositionally biased region" description="Polar residues" evidence="4">
    <location>
        <begin position="17"/>
        <end position="28"/>
    </location>
</feature>
<dbReference type="CDD" id="cd06464">
    <property type="entry name" value="ACD_sHsps-like"/>
    <property type="match status" value="1"/>
</dbReference>
<sequence length="282" mass="32522">MTMYQLKSFSRWKKSHQGSMDSSSNPSESCAPERKSSRSPSPLKRRSRSRSPIRRSMSGSRSPIRRSISRSRSPSSDSSPWDDSSSPRRSPIRRIRPSSIDSSDEDFRRSRSRMDDSSDEGRRRSSFSDSSDSSDRRDHRRIRRKRRSRSSSSDYSSDEEPIAWGVMDMRSKSSGDFLRTDWRETAKEYVFEVDVPGLTKKDMSMKIKDKKLLCLRGQKRRTSMWDTTNHHSETKSGKFERRFMLCHNVDTATVKAVMKYGVLIVTLPKEAAGEVKNIPISD</sequence>
<dbReference type="PANTHER" id="PTHR11527">
    <property type="entry name" value="HEAT-SHOCK PROTEIN 20 FAMILY MEMBER"/>
    <property type="match status" value="1"/>
</dbReference>
<accession>A0A1R3JPJ8</accession>
<dbReference type="EMBL" id="AWUE01015558">
    <property type="protein sequence ID" value="OMO96779.1"/>
    <property type="molecule type" value="Genomic_DNA"/>
</dbReference>
<evidence type="ECO:0000259" key="5">
    <source>
        <dbReference type="PROSITE" id="PS01031"/>
    </source>
</evidence>
<dbReference type="AlphaFoldDB" id="A0A1R3JPJ8"/>
<keyword evidence="1" id="KW-0346">Stress response</keyword>
<feature type="domain" description="SHSP" evidence="5">
    <location>
        <begin position="171"/>
        <end position="282"/>
    </location>
</feature>
<feature type="compositionally biased region" description="Basic residues" evidence="4">
    <location>
        <begin position="43"/>
        <end position="53"/>
    </location>
</feature>
<feature type="compositionally biased region" description="Basic and acidic residues" evidence="4">
    <location>
        <begin position="105"/>
        <end position="123"/>
    </location>
</feature>
<evidence type="ECO:0000256" key="3">
    <source>
        <dbReference type="RuleBase" id="RU003616"/>
    </source>
</evidence>
<organism evidence="6 7">
    <name type="scientific">Corchorus olitorius</name>
    <dbReference type="NCBI Taxonomy" id="93759"/>
    <lineage>
        <taxon>Eukaryota</taxon>
        <taxon>Viridiplantae</taxon>
        <taxon>Streptophyta</taxon>
        <taxon>Embryophyta</taxon>
        <taxon>Tracheophyta</taxon>
        <taxon>Spermatophyta</taxon>
        <taxon>Magnoliopsida</taxon>
        <taxon>eudicotyledons</taxon>
        <taxon>Gunneridae</taxon>
        <taxon>Pentapetalae</taxon>
        <taxon>rosids</taxon>
        <taxon>malvids</taxon>
        <taxon>Malvales</taxon>
        <taxon>Malvaceae</taxon>
        <taxon>Grewioideae</taxon>
        <taxon>Apeibeae</taxon>
        <taxon>Corchorus</taxon>
    </lineage>
</organism>
<evidence type="ECO:0000256" key="4">
    <source>
        <dbReference type="SAM" id="MobiDB-lite"/>
    </source>
</evidence>
<feature type="compositionally biased region" description="Basic residues" evidence="4">
    <location>
        <begin position="138"/>
        <end position="149"/>
    </location>
</feature>
<dbReference type="Proteomes" id="UP000187203">
    <property type="component" value="Unassembled WGS sequence"/>
</dbReference>
<dbReference type="InterPro" id="IPR031107">
    <property type="entry name" value="Small_HSP"/>
</dbReference>